<keyword evidence="9" id="KW-1185">Reference proteome</keyword>
<dbReference type="GO" id="GO:0004568">
    <property type="term" value="F:chitinase activity"/>
    <property type="evidence" value="ECO:0007669"/>
    <property type="project" value="TreeGrafter"/>
</dbReference>
<dbReference type="Gene3D" id="3.10.50.10">
    <property type="match status" value="4"/>
</dbReference>
<dbReference type="GeneID" id="136823699"/>
<name>A0A7M5V962_9CNID</name>
<dbReference type="FunFam" id="3.20.20.80:FF:000007">
    <property type="entry name" value="Acidic mammalian chitinase"/>
    <property type="match status" value="2"/>
</dbReference>
<dbReference type="Proteomes" id="UP000594262">
    <property type="component" value="Unplaced"/>
</dbReference>
<feature type="compositionally biased region" description="Low complexity" evidence="5">
    <location>
        <begin position="1254"/>
        <end position="1274"/>
    </location>
</feature>
<dbReference type="Gene3D" id="3.20.20.80">
    <property type="entry name" value="Glycosidases"/>
    <property type="match status" value="4"/>
</dbReference>
<dbReference type="InterPro" id="IPR011583">
    <property type="entry name" value="Chitinase_II/V-like_cat"/>
</dbReference>
<feature type="domain" description="GH18" evidence="7">
    <location>
        <begin position="1292"/>
        <end position="1651"/>
    </location>
</feature>
<dbReference type="SMART" id="SM00636">
    <property type="entry name" value="Glyco_18"/>
    <property type="match status" value="4"/>
</dbReference>
<evidence type="ECO:0000256" key="5">
    <source>
        <dbReference type="SAM" id="MobiDB-lite"/>
    </source>
</evidence>
<proteinExistence type="predicted"/>
<dbReference type="InterPro" id="IPR050314">
    <property type="entry name" value="Glycosyl_Hydrlase_18"/>
</dbReference>
<dbReference type="SUPFAM" id="SSF51445">
    <property type="entry name" value="(Trans)glycosidases"/>
    <property type="match status" value="4"/>
</dbReference>
<protein>
    <recommendedName>
        <fullName evidence="7">GH18 domain-containing protein</fullName>
    </recommendedName>
</protein>
<evidence type="ECO:0000313" key="9">
    <source>
        <dbReference type="Proteomes" id="UP000594262"/>
    </source>
</evidence>
<evidence type="ECO:0000256" key="3">
    <source>
        <dbReference type="ARBA" id="ARBA00023295"/>
    </source>
</evidence>
<dbReference type="GO" id="GO:0008061">
    <property type="term" value="F:chitin binding"/>
    <property type="evidence" value="ECO:0007669"/>
    <property type="project" value="InterPro"/>
</dbReference>
<evidence type="ECO:0000313" key="8">
    <source>
        <dbReference type="EnsemblMetazoa" id="CLYHEMP011954.1"/>
    </source>
</evidence>
<dbReference type="RefSeq" id="XP_066935967.1">
    <property type="nucleotide sequence ID" value="XM_067079866.1"/>
</dbReference>
<feature type="domain" description="GH18" evidence="7">
    <location>
        <begin position="20"/>
        <end position="389"/>
    </location>
</feature>
<dbReference type="PANTHER" id="PTHR11177:SF317">
    <property type="entry name" value="CHITINASE 12-RELATED"/>
    <property type="match status" value="1"/>
</dbReference>
<dbReference type="GO" id="GO:0006032">
    <property type="term" value="P:chitin catabolic process"/>
    <property type="evidence" value="ECO:0007669"/>
    <property type="project" value="TreeGrafter"/>
</dbReference>
<feature type="chain" id="PRO_5029583014" description="GH18 domain-containing protein" evidence="6">
    <location>
        <begin position="19"/>
        <end position="1714"/>
    </location>
</feature>
<dbReference type="PROSITE" id="PS01095">
    <property type="entry name" value="GH18_1"/>
    <property type="match status" value="1"/>
</dbReference>
<dbReference type="InterPro" id="IPR017853">
    <property type="entry name" value="GH"/>
</dbReference>
<keyword evidence="3 4" id="KW-0326">Glycosidase</keyword>
<sequence length="1714" mass="192567">MKTALLLILAILPSLIFADYFRVCYVTNWSQYRKGIAKFVIKDHYISGLCTHLLFAFGKIVKKPNGDFELTNFDPSDFTVGYPQTQKWKDVDPNLKTMLSVGGYTFGSKIFSKMVRTEAARRSFITQSVTYLKKYGFDGLDIDWEFPAKREGSSPDDKPNLTKLCKEMKEEYAKHGLLVSAAVIAETHGLEKSYDVAGIFKHLDFVNLMAYDLHGPWEPTANHHTDTNPDLPSVSQSMDNTINKYIELGAVPEKIVLGLAAYGKVFELDDECGWKMHSSLTGEYGTKGEFTGESGLFSYYEICRMKMEGRVCTKKSQAFAPYASKGTDFINYDDEESIQLKVNRLVKRKGKTHLKGIMIWALDFDDFNNVCNTGKYPLWQAAIDALDGKEKTYDTCVDKEKSCVATTLAPSSTTGQYNTGRYTRACFITNWAQYRPGNGKFDVAKHYEHGLCSHLFYAFAKVEEKDGDFKVAPYEWNDMSYGYPQTKKLKLFDPKLKTLLSIGGSSHNVEVFVNMIKTSTNRNNLITNAAKFITSQGFDGLDFYFSWEWPNPKKGSTPDDKENFGKLIKEMKAEFSKVNLLLTVTVVHPEFYDLTELSKNVDMINIVQTFKLRQAKDDKTGHPAPMSGSTSVLTVVESLIKRGVDPGKLNLGIATSGQTSELSKPCEWNLGSSTNEKGGEAGQFTRGTGTLAYYEICSLNWKNHVCTKLSPVKAPYGTITATKNENFVAYEDQNSISEKIKDVVMQKNLNGVAFWSLELDDFSGTFCSKGKYPLVKSAIKTLQGKPEDGGCARRHTCGDAPEGVKPSIDPNRYYRICYFTNWAQYRSDEAKFDITKNYEAGLCTHIFYAFAKVEGKDGKYKLAPYEWNDITTEYKKVTDLTGIDHNLKILLSVGGANHKSTGFTEMAKTAASRTYFITEAWQFLTKHKFSGLDIDWEYPGRRNGNPEDKENFVKLLTQMKSTFELLNLMLTVTVDGKTQEIDTSYDVAEISKTVDFINVNTYNYVSPKDNYTAHHTDSRGVANIVANTPSATIDAWIAKGAPADKLVLGLSGWARTQKLTGICEHKLGSKTKGVGGRAGYYTKSSGFMAYYETCRMIWESRTCTGTSSVEAPYGSTKIDFISYDDPESIALKLKEIMIKKQLRGFSFWSLDLDDFWQSCKTGTYPLLKAAKEIAIGFDEIKKTCQNRISGCFTTTTSTTSTTTIAPKVPETEPTTTSTTTTEEKTTTTSTTTTPTTTTERETTSTTTTERETTTEAFVETTPETTTTTQTTTTTPGKPVVTFPPLPDVDNTYSRVCFFTDTARERDGIASFDILQRYESDLCTHLVYTDGQIVQLGFGNIIEFRVPGFQAILHKLKSQDRRVKMLLGVGKDKVTIDSLKVLMNKPDVRKRFIQHAAIYLREYGFDGLNILWDPPTSMPIQLKYRFTSLCNELKSHFQSRQLLITASLSAQIVKIDHSYEVDKISRSLDMINIMTYDYYDNQNPFAAHHTDARESTSLHDHKIDNTITHLINRGAIARKLILGLSTFAKTWDLKKPERFWNLGSSVFVGGGQRGKFTDTRGMLAYYEVCRKSFKNHVCTASSEVKAPYGSDGETFIGYDDPISIKYKIDNFVLTYGMKGFMISNIDYDDFSNFCKQGHFPLLKAARDAARNIQRNTYNCTEVRTTLPPPTTDGFKDKVTLPAFRTPAPASATQCSYNLLTYLFVIVISILTITLF</sequence>
<keyword evidence="1 4" id="KW-0378">Hydrolase</keyword>
<dbReference type="InterPro" id="IPR001579">
    <property type="entry name" value="Glyco_hydro_18_chit_AS"/>
</dbReference>
<dbReference type="InterPro" id="IPR029070">
    <property type="entry name" value="Chitinase_insertion_sf"/>
</dbReference>
<dbReference type="SUPFAM" id="SSF54556">
    <property type="entry name" value="Chitinase insertion domain"/>
    <property type="match status" value="4"/>
</dbReference>
<evidence type="ECO:0000256" key="2">
    <source>
        <dbReference type="ARBA" id="ARBA00023157"/>
    </source>
</evidence>
<dbReference type="PROSITE" id="PS51910">
    <property type="entry name" value="GH18_2"/>
    <property type="match status" value="4"/>
</dbReference>
<evidence type="ECO:0000259" key="7">
    <source>
        <dbReference type="PROSITE" id="PS51910"/>
    </source>
</evidence>
<dbReference type="EnsemblMetazoa" id="CLYHEMT011954.1">
    <property type="protein sequence ID" value="CLYHEMP011954.1"/>
    <property type="gene ID" value="CLYHEMG011954"/>
</dbReference>
<dbReference type="GO" id="GO:0005576">
    <property type="term" value="C:extracellular region"/>
    <property type="evidence" value="ECO:0007669"/>
    <property type="project" value="TreeGrafter"/>
</dbReference>
<feature type="domain" description="GH18" evidence="7">
    <location>
        <begin position="422"/>
        <end position="785"/>
    </location>
</feature>
<feature type="compositionally biased region" description="Basic and acidic residues" evidence="5">
    <location>
        <begin position="1238"/>
        <end position="1253"/>
    </location>
</feature>
<evidence type="ECO:0000256" key="6">
    <source>
        <dbReference type="SAM" id="SignalP"/>
    </source>
</evidence>
<keyword evidence="6" id="KW-0732">Signal</keyword>
<organism evidence="8 9">
    <name type="scientific">Clytia hemisphaerica</name>
    <dbReference type="NCBI Taxonomy" id="252671"/>
    <lineage>
        <taxon>Eukaryota</taxon>
        <taxon>Metazoa</taxon>
        <taxon>Cnidaria</taxon>
        <taxon>Hydrozoa</taxon>
        <taxon>Hydroidolina</taxon>
        <taxon>Leptothecata</taxon>
        <taxon>Obeliida</taxon>
        <taxon>Clytiidae</taxon>
        <taxon>Clytia</taxon>
    </lineage>
</organism>
<feature type="region of interest" description="Disordered" evidence="5">
    <location>
        <begin position="1202"/>
        <end position="1282"/>
    </location>
</feature>
<dbReference type="Pfam" id="PF00704">
    <property type="entry name" value="Glyco_hydro_18"/>
    <property type="match status" value="4"/>
</dbReference>
<reference evidence="8" key="1">
    <citation type="submission" date="2021-01" db="UniProtKB">
        <authorList>
            <consortium name="EnsemblMetazoa"/>
        </authorList>
    </citation>
    <scope>IDENTIFICATION</scope>
</reference>
<evidence type="ECO:0000256" key="4">
    <source>
        <dbReference type="RuleBase" id="RU000489"/>
    </source>
</evidence>
<evidence type="ECO:0000256" key="1">
    <source>
        <dbReference type="ARBA" id="ARBA00022801"/>
    </source>
</evidence>
<dbReference type="OrthoDB" id="73875at2759"/>
<keyword evidence="2" id="KW-1015">Disulfide bond</keyword>
<feature type="compositionally biased region" description="Low complexity" evidence="5">
    <location>
        <begin position="1211"/>
        <end position="1237"/>
    </location>
</feature>
<feature type="domain" description="GH18" evidence="7">
    <location>
        <begin position="813"/>
        <end position="1177"/>
    </location>
</feature>
<dbReference type="InterPro" id="IPR001223">
    <property type="entry name" value="Glyco_hydro18_cat"/>
</dbReference>
<accession>A0A7M5V962</accession>
<feature type="signal peptide" evidence="6">
    <location>
        <begin position="1"/>
        <end position="18"/>
    </location>
</feature>
<dbReference type="PANTHER" id="PTHR11177">
    <property type="entry name" value="CHITINASE"/>
    <property type="match status" value="1"/>
</dbReference>
<dbReference type="GO" id="GO:0005975">
    <property type="term" value="P:carbohydrate metabolic process"/>
    <property type="evidence" value="ECO:0007669"/>
    <property type="project" value="InterPro"/>
</dbReference>